<feature type="transmembrane region" description="Helical" evidence="2">
    <location>
        <begin position="517"/>
        <end position="536"/>
    </location>
</feature>
<dbReference type="OrthoDB" id="6307929at2"/>
<dbReference type="PANTHER" id="PTHR34219:SF4">
    <property type="entry name" value="PEPSY DOMAIN-CONTAINING PROTEIN"/>
    <property type="match status" value="1"/>
</dbReference>
<dbReference type="PANTHER" id="PTHR34219">
    <property type="entry name" value="IRON-REGULATED INNER MEMBRANE PROTEIN-RELATED"/>
    <property type="match status" value="1"/>
</dbReference>
<organism evidence="3 4">
    <name type="scientific">Spirosoma endophyticum</name>
    <dbReference type="NCBI Taxonomy" id="662367"/>
    <lineage>
        <taxon>Bacteria</taxon>
        <taxon>Pseudomonadati</taxon>
        <taxon>Bacteroidota</taxon>
        <taxon>Cytophagia</taxon>
        <taxon>Cytophagales</taxon>
        <taxon>Cytophagaceae</taxon>
        <taxon>Spirosoma</taxon>
    </lineage>
</organism>
<feature type="transmembrane region" description="Helical" evidence="2">
    <location>
        <begin position="216"/>
        <end position="249"/>
    </location>
</feature>
<feature type="transmembrane region" description="Helical" evidence="2">
    <location>
        <begin position="12"/>
        <end position="36"/>
    </location>
</feature>
<evidence type="ECO:0000313" key="4">
    <source>
        <dbReference type="Proteomes" id="UP000198598"/>
    </source>
</evidence>
<dbReference type="STRING" id="662367.SAMN05216167_1605"/>
<feature type="compositionally biased region" description="Basic residues" evidence="1">
    <location>
        <begin position="103"/>
        <end position="120"/>
    </location>
</feature>
<proteinExistence type="predicted"/>
<keyword evidence="2" id="KW-0812">Transmembrane</keyword>
<dbReference type="EMBL" id="FOLQ01000060">
    <property type="protein sequence ID" value="SFF38487.1"/>
    <property type="molecule type" value="Genomic_DNA"/>
</dbReference>
<feature type="transmembrane region" description="Helical" evidence="2">
    <location>
        <begin position="425"/>
        <end position="449"/>
    </location>
</feature>
<sequence>MDNRKYNIYFNTHTVSGIIICAILYVMFFAGSFSFFKDDLASWQKNESYLSPEAGVKKDFNGILDSLAKHHTLKGRDFDMTMQRHQAGVYVAMTASHDPIVQKLKKPKKKPEGRRGRGRGRGGDDDLAFFTYDFSKQQEADYASSYTIGEFLYRLHFLAQLNQVFPFRIGVPFGYMLAGIVSFIFLFALITGLLLHWDKIVSNFFTFRPWSKRKTLWTDLHTVLGVIGFPYQLVFAITGVILIFNSFLIVPYTKLFYKGNDEKIYKDLGYGVKQEFTYANKALTAKFDINQLVTQTEHKWQNSDVSLVAIRNYGDENMHVVIQGKPHTDVQLNGQGELVYRIRDQKILSERTPLEPASYIHTVRGLILRLHFGDFGGRPLRVIYFVLGILGCIVINSGVMIWLVARDNKNIPARKRTFNFWTANVYISSSLSMLPVTAFTMTALLFLTKPGQSDIYHWYFYSWLALSVYFLIRKDLALVNRQSLLLSVVTCFAIPLANGVIRGNWFWNTFQRNAFDILFIDVLFLCLAIISGVILWKLEQEKRSQASPAPVKEKVGQLGAA</sequence>
<keyword evidence="2" id="KW-0472">Membrane</keyword>
<feature type="transmembrane region" description="Helical" evidence="2">
    <location>
        <begin position="455"/>
        <end position="472"/>
    </location>
</feature>
<dbReference type="AlphaFoldDB" id="A0A1I2IBK2"/>
<accession>A0A1I2IBK2</accession>
<keyword evidence="2" id="KW-1133">Transmembrane helix</keyword>
<feature type="region of interest" description="Disordered" evidence="1">
    <location>
        <begin position="103"/>
        <end position="124"/>
    </location>
</feature>
<evidence type="ECO:0000256" key="1">
    <source>
        <dbReference type="SAM" id="MobiDB-lite"/>
    </source>
</evidence>
<protein>
    <submittedName>
        <fullName evidence="3">PepSY-associated TM region</fullName>
    </submittedName>
</protein>
<evidence type="ECO:0000256" key="2">
    <source>
        <dbReference type="SAM" id="Phobius"/>
    </source>
</evidence>
<reference evidence="3 4" key="1">
    <citation type="submission" date="2016-10" db="EMBL/GenBank/DDBJ databases">
        <authorList>
            <person name="de Groot N.N."/>
        </authorList>
    </citation>
    <scope>NUCLEOTIDE SEQUENCE [LARGE SCALE GENOMIC DNA]</scope>
    <source>
        <strain evidence="3 4">DSM 26130</strain>
    </source>
</reference>
<dbReference type="Pfam" id="PF03929">
    <property type="entry name" value="PepSY_TM"/>
    <property type="match status" value="1"/>
</dbReference>
<keyword evidence="4" id="KW-1185">Reference proteome</keyword>
<gene>
    <name evidence="3" type="ORF">SAMN05216167_1605</name>
</gene>
<dbReference type="Proteomes" id="UP000198598">
    <property type="component" value="Unassembled WGS sequence"/>
</dbReference>
<evidence type="ECO:0000313" key="3">
    <source>
        <dbReference type="EMBL" id="SFF38487.1"/>
    </source>
</evidence>
<dbReference type="RefSeq" id="WP_093835433.1">
    <property type="nucleotide sequence ID" value="NZ_FOLQ01000060.1"/>
</dbReference>
<name>A0A1I2IBK2_9BACT</name>
<feature type="transmembrane region" description="Helical" evidence="2">
    <location>
        <begin position="484"/>
        <end position="505"/>
    </location>
</feature>
<feature type="transmembrane region" description="Helical" evidence="2">
    <location>
        <begin position="382"/>
        <end position="404"/>
    </location>
</feature>
<feature type="transmembrane region" description="Helical" evidence="2">
    <location>
        <begin position="173"/>
        <end position="195"/>
    </location>
</feature>
<dbReference type="InterPro" id="IPR005625">
    <property type="entry name" value="PepSY-ass_TM"/>
</dbReference>